<feature type="region of interest" description="Disordered" evidence="7">
    <location>
        <begin position="483"/>
        <end position="514"/>
    </location>
</feature>
<dbReference type="Pfam" id="PF22908">
    <property type="entry name" value="PHD_NSD"/>
    <property type="match status" value="1"/>
</dbReference>
<dbReference type="PANTHER" id="PTHR46235">
    <property type="entry name" value="PHD FINGER-CONTAINING PROTEIN DDB_G0268158"/>
    <property type="match status" value="1"/>
</dbReference>
<dbReference type="GO" id="GO:0006338">
    <property type="term" value="P:chromatin remodeling"/>
    <property type="evidence" value="ECO:0007669"/>
    <property type="project" value="UniProtKB-ARBA"/>
</dbReference>
<evidence type="ECO:0000256" key="1">
    <source>
        <dbReference type="ARBA" id="ARBA00004123"/>
    </source>
</evidence>
<keyword evidence="6" id="KW-0539">Nucleus</keyword>
<keyword evidence="5" id="KW-0862">Zinc</keyword>
<dbReference type="CDD" id="cd15565">
    <property type="entry name" value="PHD2_NSD"/>
    <property type="match status" value="1"/>
</dbReference>
<evidence type="ECO:0000256" key="3">
    <source>
        <dbReference type="ARBA" id="ARBA00022737"/>
    </source>
</evidence>
<organism evidence="9 10">
    <name type="scientific">Lithospermum erythrorhizon</name>
    <name type="common">Purple gromwell</name>
    <name type="synonym">Lithospermum officinale var. erythrorhizon</name>
    <dbReference type="NCBI Taxonomy" id="34254"/>
    <lineage>
        <taxon>Eukaryota</taxon>
        <taxon>Viridiplantae</taxon>
        <taxon>Streptophyta</taxon>
        <taxon>Embryophyta</taxon>
        <taxon>Tracheophyta</taxon>
        <taxon>Spermatophyta</taxon>
        <taxon>Magnoliopsida</taxon>
        <taxon>eudicotyledons</taxon>
        <taxon>Gunneridae</taxon>
        <taxon>Pentapetalae</taxon>
        <taxon>asterids</taxon>
        <taxon>lamiids</taxon>
        <taxon>Boraginales</taxon>
        <taxon>Boraginaceae</taxon>
        <taxon>Boraginoideae</taxon>
        <taxon>Lithospermeae</taxon>
        <taxon>Lithospermum</taxon>
    </lineage>
</organism>
<keyword evidence="4" id="KW-0863">Zinc-finger</keyword>
<keyword evidence="2" id="KW-0479">Metal-binding</keyword>
<accession>A0AAV3RDD7</accession>
<evidence type="ECO:0000259" key="8">
    <source>
        <dbReference type="SMART" id="SM00249"/>
    </source>
</evidence>
<evidence type="ECO:0000313" key="10">
    <source>
        <dbReference type="Proteomes" id="UP001454036"/>
    </source>
</evidence>
<evidence type="ECO:0000313" key="9">
    <source>
        <dbReference type="EMBL" id="GAA0173993.1"/>
    </source>
</evidence>
<dbReference type="InterPro" id="IPR001965">
    <property type="entry name" value="Znf_PHD"/>
</dbReference>
<evidence type="ECO:0000256" key="4">
    <source>
        <dbReference type="ARBA" id="ARBA00022771"/>
    </source>
</evidence>
<dbReference type="InterPro" id="IPR013083">
    <property type="entry name" value="Znf_RING/FYVE/PHD"/>
</dbReference>
<dbReference type="Pfam" id="PF26055">
    <property type="entry name" value="Mtase_EDM2"/>
    <property type="match status" value="1"/>
</dbReference>
<dbReference type="AlphaFoldDB" id="A0AAV3RDD7"/>
<dbReference type="CDD" id="cd15566">
    <property type="entry name" value="PHD3_NSD"/>
    <property type="match status" value="1"/>
</dbReference>
<dbReference type="InterPro" id="IPR029063">
    <property type="entry name" value="SAM-dependent_MTases_sf"/>
</dbReference>
<dbReference type="Gene3D" id="3.30.40.10">
    <property type="entry name" value="Zinc/RING finger domain, C3HC4 (zinc finger)"/>
    <property type="match status" value="2"/>
</dbReference>
<dbReference type="InterPro" id="IPR022702">
    <property type="entry name" value="Cytosine_MeTrfase1_RFD"/>
</dbReference>
<evidence type="ECO:0000256" key="2">
    <source>
        <dbReference type="ARBA" id="ARBA00022723"/>
    </source>
</evidence>
<dbReference type="GO" id="GO:0008270">
    <property type="term" value="F:zinc ion binding"/>
    <property type="evidence" value="ECO:0007669"/>
    <property type="project" value="UniProtKB-KW"/>
</dbReference>
<feature type="compositionally biased region" description="Polar residues" evidence="7">
    <location>
        <begin position="989"/>
        <end position="1005"/>
    </location>
</feature>
<feature type="region of interest" description="Disordered" evidence="7">
    <location>
        <begin position="987"/>
        <end position="1009"/>
    </location>
</feature>
<dbReference type="GO" id="GO:0005634">
    <property type="term" value="C:nucleus"/>
    <property type="evidence" value="ECO:0007669"/>
    <property type="project" value="UniProtKB-SubCell"/>
</dbReference>
<dbReference type="Proteomes" id="UP001454036">
    <property type="component" value="Unassembled WGS sequence"/>
</dbReference>
<evidence type="ECO:0000256" key="6">
    <source>
        <dbReference type="ARBA" id="ARBA00023242"/>
    </source>
</evidence>
<proteinExistence type="predicted"/>
<comment type="caution">
    <text evidence="9">The sequence shown here is derived from an EMBL/GenBank/DDBJ whole genome shotgun (WGS) entry which is preliminary data.</text>
</comment>
<dbReference type="Pfam" id="PF23004">
    <property type="entry name" value="PHDvar_NSD"/>
    <property type="match status" value="1"/>
</dbReference>
<protein>
    <recommendedName>
        <fullName evidence="8">Zinc finger PHD-type domain-containing protein</fullName>
    </recommendedName>
</protein>
<comment type="subcellular location">
    <subcellularLocation>
        <location evidence="1">Nucleus</location>
    </subcellularLocation>
</comment>
<feature type="domain" description="Zinc finger PHD-type" evidence="8">
    <location>
        <begin position="363"/>
        <end position="423"/>
    </location>
</feature>
<dbReference type="PANTHER" id="PTHR46235:SF13">
    <property type="entry name" value="EDM2-LIKE PROTEIN1"/>
    <property type="match status" value="1"/>
</dbReference>
<keyword evidence="10" id="KW-1185">Reference proteome</keyword>
<dbReference type="InterPro" id="IPR055198">
    <property type="entry name" value="NSD_PHD"/>
</dbReference>
<dbReference type="SMART" id="SM00249">
    <property type="entry name" value="PHD"/>
    <property type="match status" value="3"/>
</dbReference>
<dbReference type="SUPFAM" id="SSF53335">
    <property type="entry name" value="S-adenosyl-L-methionine-dependent methyltransferases"/>
    <property type="match status" value="1"/>
</dbReference>
<gene>
    <name evidence="9" type="ORF">LIER_27479</name>
</gene>
<keyword evidence="3" id="KW-0677">Repeat</keyword>
<reference evidence="9 10" key="1">
    <citation type="submission" date="2024-01" db="EMBL/GenBank/DDBJ databases">
        <title>The complete chloroplast genome sequence of Lithospermum erythrorhizon: insights into the phylogenetic relationship among Boraginaceae species and the maternal lineages of purple gromwells.</title>
        <authorList>
            <person name="Okada T."/>
            <person name="Watanabe K."/>
        </authorList>
    </citation>
    <scope>NUCLEOTIDE SEQUENCE [LARGE SCALE GENOMIC DNA]</scope>
</reference>
<sequence>MSTSGEIQPDCIINYYLTNYEGCLSSFSILPLQWNDEVLLEGSHERIFLGGTADDGLTPIYKKVTAWKFQLYRDLPEIYVLPKDGVWIKLHKPRKDYVATVKTILVSIHCLHFLKYHPGESSEALWNILQSTLCTFEIRPSESDLLHHIPIVLKVAEKDRDISKSKYLSTFFMENTGKTRENILEKDSTRRRQGSIVDDDRGCDDDGGGSGAHDDDDDDGDDVNDDDDDDALFDHVCGLCDNGGELLCCEGKCLRSFHPTIDSGSDSLCQSLGYTENQIEAIETFWCNNCKYNQHQCSRCGVLGSSDRSAGAEVFPCISATCGHFYHPKCVVQILFPLNKIHAEELQNKIASGESFLCPVHKCYECKQVEDKEVHEMQFAICRRCPKAYHRKCLPRSFENSLPQRSWDGLLPNRILIYCWDHKIIPKIGTPRRDHLLLFTEVDRKNQQHSSGLSSNNPKTAFRRSKFLGILEVGDRLNGLLEQRNSSTKDGVYPRVASEPRDQSNKKYPGYGQQSLSKSLFKPSQVAKSRTFEKSDKQGLVFKLKINANQRVLGSQINRNTTSNHMIPRSNSTSHSVNVQLQSGIETLIKEVNASFNAEEFMNEQQRNTMASSFQKLQVDKTFTLGKVELAVEATRAALRKLDEGGTVEEAKSICAPEILTQIFKWKRKLGVYLNPFLHGMRYSSFGRHFTKLDKLRKIVDRLCWYVQDGDTVVDFCCGSNDFSCLMKEELEKLGKNCSFRNFDLIQPKKDFNFERKDWMTVQVEELPEGSNLIMGLNPPFGVQASLANQFIDKALTFKPKLLILIVPKETARLDEKSYPYRYDLIWKDDHLLDGKSFYLPGSLDVHDQQMNQWNFSAPPLYLWSRSDWTARHRAIAQKNDHIEGNNYTSPPVSNYLMEEKHDCYGDFSGIFSGCSDINKLLDDVSEVSDGNQSVNLKAPSTKQNIGCSWNLDHSHLPGKQVLDQVIGSLPAENAVFNDDTCMDMELSSPAQSPITSRNPPSSKGDSFRGFGDQVHADECFVEAYAKTRFR</sequence>
<name>A0AAV3RDD7_LITER</name>
<evidence type="ECO:0000256" key="5">
    <source>
        <dbReference type="ARBA" id="ARBA00022833"/>
    </source>
</evidence>
<dbReference type="InterPro" id="IPR055197">
    <property type="entry name" value="PHDvar_NSD"/>
</dbReference>
<evidence type="ECO:0000256" key="7">
    <source>
        <dbReference type="SAM" id="MobiDB-lite"/>
    </source>
</evidence>
<dbReference type="EMBL" id="BAABME010008862">
    <property type="protein sequence ID" value="GAA0173993.1"/>
    <property type="molecule type" value="Genomic_DNA"/>
</dbReference>
<feature type="domain" description="Zinc finger PHD-type" evidence="8">
    <location>
        <begin position="236"/>
        <end position="291"/>
    </location>
</feature>
<feature type="region of interest" description="Disordered" evidence="7">
    <location>
        <begin position="182"/>
        <end position="225"/>
    </location>
</feature>
<feature type="domain" description="Zinc finger PHD-type" evidence="8">
    <location>
        <begin position="296"/>
        <end position="362"/>
    </location>
</feature>
<dbReference type="Pfam" id="PF12047">
    <property type="entry name" value="DNMT1-RFD"/>
    <property type="match status" value="1"/>
</dbReference>
<feature type="compositionally biased region" description="Acidic residues" evidence="7">
    <location>
        <begin position="214"/>
        <end position="225"/>
    </location>
</feature>
<dbReference type="InterPro" id="IPR058939">
    <property type="entry name" value="Mtase_EDM2"/>
</dbReference>